<feature type="compositionally biased region" description="Polar residues" evidence="8">
    <location>
        <begin position="13"/>
        <end position="22"/>
    </location>
</feature>
<dbReference type="Pfam" id="PF13920">
    <property type="entry name" value="zf-C3HC4_3"/>
    <property type="match status" value="1"/>
</dbReference>
<evidence type="ECO:0000256" key="4">
    <source>
        <dbReference type="ARBA" id="ARBA00022771"/>
    </source>
</evidence>
<dbReference type="PANTHER" id="PTHR10044:SF139">
    <property type="entry name" value="DEATH-ASSOCIATED INHIBITOR OF APOPTOSIS 2"/>
    <property type="match status" value="1"/>
</dbReference>
<evidence type="ECO:0000256" key="2">
    <source>
        <dbReference type="ARBA" id="ARBA00022703"/>
    </source>
</evidence>
<dbReference type="InterPro" id="IPR001841">
    <property type="entry name" value="Znf_RING"/>
</dbReference>
<gene>
    <name evidence="11" type="primary">LOC118427806</name>
</gene>
<organism evidence="10 11">
    <name type="scientific">Branchiostoma floridae</name>
    <name type="common">Florida lancelet</name>
    <name type="synonym">Amphioxus</name>
    <dbReference type="NCBI Taxonomy" id="7739"/>
    <lineage>
        <taxon>Eukaryota</taxon>
        <taxon>Metazoa</taxon>
        <taxon>Chordata</taxon>
        <taxon>Cephalochordata</taxon>
        <taxon>Leptocardii</taxon>
        <taxon>Amphioxiformes</taxon>
        <taxon>Branchiostomatidae</taxon>
        <taxon>Branchiostoma</taxon>
    </lineage>
</organism>
<evidence type="ECO:0000256" key="1">
    <source>
        <dbReference type="ARBA" id="ARBA00006672"/>
    </source>
</evidence>
<evidence type="ECO:0000256" key="7">
    <source>
        <dbReference type="SAM" id="Coils"/>
    </source>
</evidence>
<dbReference type="PROSITE" id="PS50143">
    <property type="entry name" value="BIR_REPEAT_2"/>
    <property type="match status" value="2"/>
</dbReference>
<feature type="domain" description="RING-type" evidence="9">
    <location>
        <begin position="549"/>
        <end position="584"/>
    </location>
</feature>
<evidence type="ECO:0000256" key="8">
    <source>
        <dbReference type="SAM" id="MobiDB-lite"/>
    </source>
</evidence>
<accession>A0A9J7M2Q9</accession>
<dbReference type="SMART" id="SM00184">
    <property type="entry name" value="RING"/>
    <property type="match status" value="1"/>
</dbReference>
<reference evidence="10" key="1">
    <citation type="journal article" date="2020" name="Nat. Ecol. Evol.">
        <title>Deeply conserved synteny resolves early events in vertebrate evolution.</title>
        <authorList>
            <person name="Simakov O."/>
            <person name="Marletaz F."/>
            <person name="Yue J.X."/>
            <person name="O'Connell B."/>
            <person name="Jenkins J."/>
            <person name="Brandt A."/>
            <person name="Calef R."/>
            <person name="Tung C.H."/>
            <person name="Huang T.K."/>
            <person name="Schmutz J."/>
            <person name="Satoh N."/>
            <person name="Yu J.K."/>
            <person name="Putnam N.H."/>
            <person name="Green R.E."/>
            <person name="Rokhsar D.S."/>
        </authorList>
    </citation>
    <scope>NUCLEOTIDE SEQUENCE [LARGE SCALE GENOMIC DNA]</scope>
    <source>
        <strain evidence="10">S238N-H82</strain>
    </source>
</reference>
<dbReference type="AlphaFoldDB" id="A0A9J7M2Q9"/>
<keyword evidence="3" id="KW-0479">Metal-binding</keyword>
<keyword evidence="7" id="KW-0175">Coiled coil</keyword>
<proteinExistence type="inferred from homology"/>
<dbReference type="GO" id="GO:0043066">
    <property type="term" value="P:negative regulation of apoptotic process"/>
    <property type="evidence" value="ECO:0000318"/>
    <property type="project" value="GO_Central"/>
</dbReference>
<keyword evidence="5" id="KW-0862">Zinc</keyword>
<dbReference type="GO" id="GO:0006915">
    <property type="term" value="P:apoptotic process"/>
    <property type="evidence" value="ECO:0007669"/>
    <property type="project" value="UniProtKB-KW"/>
</dbReference>
<dbReference type="GO" id="GO:0005737">
    <property type="term" value="C:cytoplasm"/>
    <property type="evidence" value="ECO:0000318"/>
    <property type="project" value="GO_Central"/>
</dbReference>
<dbReference type="Gene3D" id="1.10.8.10">
    <property type="entry name" value="DNA helicase RuvA subunit, C-terminal domain"/>
    <property type="match status" value="2"/>
</dbReference>
<protein>
    <submittedName>
        <fullName evidence="11">Baculoviral IAP repeat-containing protein 7-B-like isoform X1</fullName>
    </submittedName>
</protein>
<evidence type="ECO:0000259" key="9">
    <source>
        <dbReference type="PROSITE" id="PS50089"/>
    </source>
</evidence>
<evidence type="ECO:0000256" key="3">
    <source>
        <dbReference type="ARBA" id="ARBA00022723"/>
    </source>
</evidence>
<dbReference type="GeneID" id="118427806"/>
<keyword evidence="2" id="KW-0053">Apoptosis</keyword>
<dbReference type="Gene3D" id="3.30.40.10">
    <property type="entry name" value="Zinc/RING finger domain, C3HC4 (zinc finger)"/>
    <property type="match status" value="1"/>
</dbReference>
<evidence type="ECO:0000256" key="5">
    <source>
        <dbReference type="ARBA" id="ARBA00022833"/>
    </source>
</evidence>
<dbReference type="GO" id="GO:0043027">
    <property type="term" value="F:cysteine-type endopeptidase inhibitor activity involved in apoptotic process"/>
    <property type="evidence" value="ECO:0000318"/>
    <property type="project" value="GO_Central"/>
</dbReference>
<dbReference type="OMA" id="PREMTMS"/>
<dbReference type="GO" id="GO:0005634">
    <property type="term" value="C:nucleus"/>
    <property type="evidence" value="ECO:0000318"/>
    <property type="project" value="GO_Central"/>
</dbReference>
<dbReference type="RefSeq" id="XP_035693657.1">
    <property type="nucleotide sequence ID" value="XM_035837764.1"/>
</dbReference>
<sequence length="596" mass="65554">MSSLVRPAGSEEPSLQTSQVPAQDTVVLRRNHTGTAESKENRRSIAYEVPLGDSPSDDPSEFTREQARLDTYRDWPRDCPVRPADLARAGFYSLHDGDRVRCFVCYRVLRQWCAGDDPLDEHRKHYPDCPFVRGEEVGNVCCNGEVPTAGTSTCNGGTETAAPNASEEAPKFPQMVAETLRLSTYHTWPHTWLTPAELAQAGFFYTCKVKGGDSARCFHCGGGLKNWQPGDDPWVEHARWYPMCKFVENSKGAQFVQDVLNKYKIGEDVAGNEECGGGGSGRAHRPSKLATPTSPREMTMAWMSPGYEELSAPPAVPWFGDAGPEVNENQPAQPLNVLSAMETEPARTVVAMGHQPDVVQHAIWRRLENNNATFPSTQELLAVVTELEEEYRRAREKLGDGGNRPSVAEVMDTEVMASIVAEGYDRGLVQHAVWRRLESAGRGFGTPEEALHAVRSLEEEYSRLKRKKLEEHENNTMQYSGGAPGGASMSSNSLQNLGYATAGGKAAGLPNWSVSGQAGNFSGASSFSSEGIPHELQSELERLREERCCKVCMDREVELVFLPCGHYACCVPCGEGMQECPMCRACVESKVKVYMS</sequence>
<dbReference type="GO" id="GO:0031398">
    <property type="term" value="P:positive regulation of protein ubiquitination"/>
    <property type="evidence" value="ECO:0000318"/>
    <property type="project" value="GO_Central"/>
</dbReference>
<dbReference type="CDD" id="cd14321">
    <property type="entry name" value="UBA_IAPs"/>
    <property type="match status" value="1"/>
</dbReference>
<dbReference type="Proteomes" id="UP000001554">
    <property type="component" value="Chromosome 12"/>
</dbReference>
<reference evidence="11" key="2">
    <citation type="submission" date="2025-08" db="UniProtKB">
        <authorList>
            <consortium name="RefSeq"/>
        </authorList>
    </citation>
    <scope>IDENTIFICATION</scope>
    <source>
        <strain evidence="11">S238N-H82</strain>
        <tissue evidence="11">Testes</tissue>
    </source>
</reference>
<dbReference type="GO" id="GO:0008270">
    <property type="term" value="F:zinc ion binding"/>
    <property type="evidence" value="ECO:0007669"/>
    <property type="project" value="UniProtKB-KW"/>
</dbReference>
<feature type="coiled-coil region" evidence="7">
    <location>
        <begin position="377"/>
        <end position="404"/>
    </location>
</feature>
<dbReference type="InterPro" id="IPR001370">
    <property type="entry name" value="BIR_rpt"/>
</dbReference>
<dbReference type="GO" id="GO:0061630">
    <property type="term" value="F:ubiquitin protein ligase activity"/>
    <property type="evidence" value="ECO:0000318"/>
    <property type="project" value="GO_Central"/>
</dbReference>
<dbReference type="InterPro" id="IPR050784">
    <property type="entry name" value="IAP"/>
</dbReference>
<evidence type="ECO:0000256" key="6">
    <source>
        <dbReference type="PROSITE-ProRule" id="PRU00175"/>
    </source>
</evidence>
<dbReference type="SMART" id="SM00238">
    <property type="entry name" value="BIR"/>
    <property type="match status" value="2"/>
</dbReference>
<name>A0A9J7M2Q9_BRAFL</name>
<dbReference type="PANTHER" id="PTHR10044">
    <property type="entry name" value="INHIBITOR OF APOPTOSIS"/>
    <property type="match status" value="1"/>
</dbReference>
<keyword evidence="4 6" id="KW-0863">Zinc-finger</keyword>
<dbReference type="Gene3D" id="1.10.1170.10">
    <property type="entry name" value="Inhibitor Of Apoptosis Protein (2mihbC-IAP-1), Chain A"/>
    <property type="match status" value="2"/>
</dbReference>
<evidence type="ECO:0000313" key="11">
    <source>
        <dbReference type="RefSeq" id="XP_035693657.1"/>
    </source>
</evidence>
<dbReference type="SUPFAM" id="SSF57924">
    <property type="entry name" value="Inhibitor of apoptosis (IAP) repeat"/>
    <property type="match status" value="2"/>
</dbReference>
<dbReference type="KEGG" id="bfo:118427806"/>
<evidence type="ECO:0000313" key="10">
    <source>
        <dbReference type="Proteomes" id="UP000001554"/>
    </source>
</evidence>
<dbReference type="GO" id="GO:0051726">
    <property type="term" value="P:regulation of cell cycle"/>
    <property type="evidence" value="ECO:0000318"/>
    <property type="project" value="GO_Central"/>
</dbReference>
<dbReference type="PROSITE" id="PS50089">
    <property type="entry name" value="ZF_RING_2"/>
    <property type="match status" value="1"/>
</dbReference>
<keyword evidence="10" id="KW-1185">Reference proteome</keyword>
<dbReference type="Pfam" id="PF00653">
    <property type="entry name" value="BIR"/>
    <property type="match status" value="2"/>
</dbReference>
<feature type="region of interest" description="Disordered" evidence="8">
    <location>
        <begin position="1"/>
        <end position="62"/>
    </location>
</feature>
<dbReference type="InterPro" id="IPR013083">
    <property type="entry name" value="Znf_RING/FYVE/PHD"/>
</dbReference>
<dbReference type="FunFam" id="1.10.1170.10:FF:000003">
    <property type="entry name" value="E3 ubiquitin-protein ligase XIAP"/>
    <property type="match status" value="1"/>
</dbReference>
<dbReference type="CDD" id="cd00022">
    <property type="entry name" value="BIR"/>
    <property type="match status" value="2"/>
</dbReference>
<comment type="similarity">
    <text evidence="1">Belongs to the IAP family.</text>
</comment>
<feature type="region of interest" description="Disordered" evidence="8">
    <location>
        <begin position="274"/>
        <end position="294"/>
    </location>
</feature>
<dbReference type="OrthoDB" id="774873at2759"/>
<dbReference type="FunFam" id="1.10.1170.10:FF:000002">
    <property type="entry name" value="Baculoviral IAP repeat containing 7"/>
    <property type="match status" value="1"/>
</dbReference>